<protein>
    <submittedName>
        <fullName evidence="2">Metallophosphoesterase</fullName>
    </submittedName>
</protein>
<dbReference type="OrthoDB" id="8610138at2"/>
<accession>A6TUC9</accession>
<dbReference type="eggNOG" id="COG1768">
    <property type="taxonomic scope" value="Bacteria"/>
</dbReference>
<proteinExistence type="predicted"/>
<evidence type="ECO:0000313" key="2">
    <source>
        <dbReference type="EMBL" id="ABR49797.1"/>
    </source>
</evidence>
<dbReference type="HOGENOM" id="CLU_1183887_0_0_9"/>
<dbReference type="InterPro" id="IPR004843">
    <property type="entry name" value="Calcineurin-like_PHP"/>
</dbReference>
<dbReference type="KEGG" id="amt:Amet_3677"/>
<evidence type="ECO:0000259" key="1">
    <source>
        <dbReference type="Pfam" id="PF00149"/>
    </source>
</evidence>
<reference evidence="3" key="1">
    <citation type="journal article" date="2016" name="Genome Announc.">
        <title>Complete genome sequence of Alkaliphilus metalliredigens strain QYMF, an alkaliphilic and metal-reducing bacterium isolated from borax-contaminated leachate ponds.</title>
        <authorList>
            <person name="Hwang C."/>
            <person name="Copeland A."/>
            <person name="Lucas S."/>
            <person name="Lapidus A."/>
            <person name="Barry K."/>
            <person name="Detter J.C."/>
            <person name="Glavina Del Rio T."/>
            <person name="Hammon N."/>
            <person name="Israni S."/>
            <person name="Dalin E."/>
            <person name="Tice H."/>
            <person name="Pitluck S."/>
            <person name="Chertkov O."/>
            <person name="Brettin T."/>
            <person name="Bruce D."/>
            <person name="Han C."/>
            <person name="Schmutz J."/>
            <person name="Larimer F."/>
            <person name="Land M.L."/>
            <person name="Hauser L."/>
            <person name="Kyrpides N."/>
            <person name="Mikhailova N."/>
            <person name="Ye Q."/>
            <person name="Zhou J."/>
            <person name="Richardson P."/>
            <person name="Fields M.W."/>
        </authorList>
    </citation>
    <scope>NUCLEOTIDE SEQUENCE [LARGE SCALE GENOMIC DNA]</scope>
    <source>
        <strain evidence="3">QYMF</strain>
    </source>
</reference>
<dbReference type="PANTHER" id="PTHR31302:SF22">
    <property type="entry name" value="PHOSPHOESTERASE"/>
    <property type="match status" value="1"/>
</dbReference>
<dbReference type="PANTHER" id="PTHR31302">
    <property type="entry name" value="TRANSMEMBRANE PROTEIN WITH METALLOPHOSPHOESTERASE DOMAIN-RELATED"/>
    <property type="match status" value="1"/>
</dbReference>
<dbReference type="Gene3D" id="3.60.21.10">
    <property type="match status" value="1"/>
</dbReference>
<dbReference type="RefSeq" id="WP_012064757.1">
    <property type="nucleotide sequence ID" value="NC_009633.1"/>
</dbReference>
<dbReference type="Pfam" id="PF00149">
    <property type="entry name" value="Metallophos"/>
    <property type="match status" value="1"/>
</dbReference>
<dbReference type="EMBL" id="CP000724">
    <property type="protein sequence ID" value="ABR49797.1"/>
    <property type="molecule type" value="Genomic_DNA"/>
</dbReference>
<dbReference type="GO" id="GO:0016787">
    <property type="term" value="F:hydrolase activity"/>
    <property type="evidence" value="ECO:0007669"/>
    <property type="project" value="InterPro"/>
</dbReference>
<dbReference type="STRING" id="293826.Amet_3677"/>
<gene>
    <name evidence="2" type="ordered locus">Amet_3677</name>
</gene>
<evidence type="ECO:0000313" key="3">
    <source>
        <dbReference type="Proteomes" id="UP000001572"/>
    </source>
</evidence>
<sequence>MALYAIGDLHLSGNVDKPMDIFGDQWKQHHERIKTSWQQTVQKNDTVLIPGDISWAMNLEDAMIDLQWVDDLPGKKVLCRGNHDYWWSSIKKLNSLFEKMDFVQNNFFVHEHYAVCGARGWNCPNVHRFTEHDQKIYEREAQRLRLSLDQARGAGHEDFIVMLHYPPTNDKLMPSLFTEICEEYKVNQVVYGHLHGEDSHGAGLRGNHNGVNYHLVSCDYLQFKLIQIL</sequence>
<dbReference type="InterPro" id="IPR014578">
    <property type="entry name" value="Pesterase_CT488"/>
</dbReference>
<dbReference type="Proteomes" id="UP000001572">
    <property type="component" value="Chromosome"/>
</dbReference>
<dbReference type="SUPFAM" id="SSF56300">
    <property type="entry name" value="Metallo-dependent phosphatases"/>
    <property type="match status" value="1"/>
</dbReference>
<name>A6TUC9_ALKMQ</name>
<feature type="domain" description="Calcineurin-like phosphoesterase" evidence="1">
    <location>
        <begin position="3"/>
        <end position="196"/>
    </location>
</feature>
<keyword evidence="3" id="KW-1185">Reference proteome</keyword>
<dbReference type="AlphaFoldDB" id="A6TUC9"/>
<organism evidence="2 3">
    <name type="scientific">Alkaliphilus metalliredigens (strain QYMF)</name>
    <dbReference type="NCBI Taxonomy" id="293826"/>
    <lineage>
        <taxon>Bacteria</taxon>
        <taxon>Bacillati</taxon>
        <taxon>Bacillota</taxon>
        <taxon>Clostridia</taxon>
        <taxon>Peptostreptococcales</taxon>
        <taxon>Natronincolaceae</taxon>
        <taxon>Alkaliphilus</taxon>
    </lineage>
</organism>
<dbReference type="InterPro" id="IPR029052">
    <property type="entry name" value="Metallo-depent_PP-like"/>
</dbReference>
<dbReference type="InterPro" id="IPR051158">
    <property type="entry name" value="Metallophosphoesterase_sf"/>
</dbReference>
<dbReference type="PIRSF" id="PIRSF033094">
    <property type="entry name" value="Pesterase_CT488"/>
    <property type="match status" value="1"/>
</dbReference>